<reference evidence="2 3" key="1">
    <citation type="journal article" date="2020" name="BMC Genomics">
        <title>Intraspecific diversification of the crop wild relative Brassica cretica Lam. using demographic model selection.</title>
        <authorList>
            <person name="Kioukis A."/>
            <person name="Michalopoulou V.A."/>
            <person name="Briers L."/>
            <person name="Pirintsos S."/>
            <person name="Studholme D.J."/>
            <person name="Pavlidis P."/>
            <person name="Sarris P.F."/>
        </authorList>
    </citation>
    <scope>NUCLEOTIDE SEQUENCE [LARGE SCALE GENOMIC DNA]</scope>
    <source>
        <strain evidence="3">cv. PFS-1207/04</strain>
    </source>
</reference>
<dbReference type="Proteomes" id="UP000266723">
    <property type="component" value="Unassembled WGS sequence"/>
</dbReference>
<feature type="compositionally biased region" description="Acidic residues" evidence="1">
    <location>
        <begin position="141"/>
        <end position="160"/>
    </location>
</feature>
<name>A0ABQ7CQ62_BRACR</name>
<feature type="region of interest" description="Disordered" evidence="1">
    <location>
        <begin position="135"/>
        <end position="179"/>
    </location>
</feature>
<organism evidence="2 3">
    <name type="scientific">Brassica cretica</name>
    <name type="common">Mustard</name>
    <dbReference type="NCBI Taxonomy" id="69181"/>
    <lineage>
        <taxon>Eukaryota</taxon>
        <taxon>Viridiplantae</taxon>
        <taxon>Streptophyta</taxon>
        <taxon>Embryophyta</taxon>
        <taxon>Tracheophyta</taxon>
        <taxon>Spermatophyta</taxon>
        <taxon>Magnoliopsida</taxon>
        <taxon>eudicotyledons</taxon>
        <taxon>Gunneridae</taxon>
        <taxon>Pentapetalae</taxon>
        <taxon>rosids</taxon>
        <taxon>malvids</taxon>
        <taxon>Brassicales</taxon>
        <taxon>Brassicaceae</taxon>
        <taxon>Brassiceae</taxon>
        <taxon>Brassica</taxon>
    </lineage>
</organism>
<protein>
    <submittedName>
        <fullName evidence="2">Uncharacterized protein</fullName>
    </submittedName>
</protein>
<gene>
    <name evidence="2" type="ORF">DY000_02014539</name>
</gene>
<keyword evidence="3" id="KW-1185">Reference proteome</keyword>
<evidence type="ECO:0000313" key="2">
    <source>
        <dbReference type="EMBL" id="KAF3561195.1"/>
    </source>
</evidence>
<evidence type="ECO:0000256" key="1">
    <source>
        <dbReference type="SAM" id="MobiDB-lite"/>
    </source>
</evidence>
<accession>A0ABQ7CQ62</accession>
<proteinExistence type="predicted"/>
<evidence type="ECO:0000313" key="3">
    <source>
        <dbReference type="Proteomes" id="UP000266723"/>
    </source>
</evidence>
<dbReference type="EMBL" id="QGKV02000759">
    <property type="protein sequence ID" value="KAF3561195.1"/>
    <property type="molecule type" value="Genomic_DNA"/>
</dbReference>
<sequence length="179" mass="20803">MVHAQQYLKQQGNSTAILIRPCKFGTFNPQRKTLLIDREQEQFVGRFSSTTVDPYTSFIDGHSLTTVYRRHTSVDRHLSSNIDRYSSLNLFDTEPSGNQNGNFYGQRRNFNQSSQQQKPYSNNMRYLKTYLRVWSRQNQDGPEEDQDGPEEDQDGPEEDGFGQYDRNELVEGKGSQMEL</sequence>
<comment type="caution">
    <text evidence="2">The sequence shown here is derived from an EMBL/GenBank/DDBJ whole genome shotgun (WGS) entry which is preliminary data.</text>
</comment>